<evidence type="ECO:0000256" key="6">
    <source>
        <dbReference type="ARBA" id="ARBA00023040"/>
    </source>
</evidence>
<dbReference type="Gene3D" id="1.20.1070.10">
    <property type="entry name" value="Rhodopsin 7-helix transmembrane proteins"/>
    <property type="match status" value="1"/>
</dbReference>
<gene>
    <name evidence="16" type="primary">LOC102808979</name>
</gene>
<evidence type="ECO:0000313" key="15">
    <source>
        <dbReference type="Proteomes" id="UP000694865"/>
    </source>
</evidence>
<dbReference type="PRINTS" id="PR01012">
    <property type="entry name" value="NRPEPTIDEYR"/>
</dbReference>
<accession>A0ABM0MVG5</accession>
<organism evidence="15 16">
    <name type="scientific">Saccoglossus kowalevskii</name>
    <name type="common">Acorn worm</name>
    <dbReference type="NCBI Taxonomy" id="10224"/>
    <lineage>
        <taxon>Eukaryota</taxon>
        <taxon>Metazoa</taxon>
        <taxon>Hemichordata</taxon>
        <taxon>Enteropneusta</taxon>
        <taxon>Harrimaniidae</taxon>
        <taxon>Saccoglossus</taxon>
    </lineage>
</organism>
<evidence type="ECO:0000256" key="2">
    <source>
        <dbReference type="ARBA" id="ARBA00010663"/>
    </source>
</evidence>
<evidence type="ECO:0000256" key="7">
    <source>
        <dbReference type="ARBA" id="ARBA00023136"/>
    </source>
</evidence>
<evidence type="ECO:0000313" key="16">
    <source>
        <dbReference type="RefSeq" id="XP_006824006.1"/>
    </source>
</evidence>
<keyword evidence="9 12" id="KW-0675">Receptor</keyword>
<dbReference type="PANTHER" id="PTHR45695">
    <property type="entry name" value="LEUCOKININ RECEPTOR-RELATED"/>
    <property type="match status" value="1"/>
</dbReference>
<feature type="domain" description="G-protein coupled receptors family 1 profile" evidence="14">
    <location>
        <begin position="46"/>
        <end position="331"/>
    </location>
</feature>
<feature type="transmembrane region" description="Helical" evidence="13">
    <location>
        <begin position="199"/>
        <end position="225"/>
    </location>
</feature>
<dbReference type="GeneID" id="102808979"/>
<keyword evidence="8" id="KW-1015">Disulfide bond</keyword>
<keyword evidence="6 12" id="KW-0297">G-protein coupled receptor</keyword>
<name>A0ABM0MVG5_SACKO</name>
<dbReference type="InterPro" id="IPR000276">
    <property type="entry name" value="GPCR_Rhodpsn"/>
</dbReference>
<evidence type="ECO:0000256" key="8">
    <source>
        <dbReference type="ARBA" id="ARBA00023157"/>
    </source>
</evidence>
<keyword evidence="7 13" id="KW-0472">Membrane</keyword>
<dbReference type="SUPFAM" id="SSF81321">
    <property type="entry name" value="Family A G protein-coupled receptor-like"/>
    <property type="match status" value="1"/>
</dbReference>
<feature type="transmembrane region" description="Helical" evidence="13">
    <location>
        <begin position="310"/>
        <end position="334"/>
    </location>
</feature>
<keyword evidence="5 13" id="KW-1133">Transmembrane helix</keyword>
<sequence>MAYSYDSTEGLNFSYYYYITHNITWNRMNVAAAAVTSSLAIIGIVGNALVVYIVFKYRDMHTVTNMYIMNLAKTDICFLVVCALPTASQLVNGGVWNFGEFMCRFTAYIQSVTVQATCATLTMMALDRYFVIYNPLKARARRTKKAALTIIAIIWLASFLMHIPMAVYTEVMIDPYFLTPACVPTMAMHVPIFAKCYDVYAVLVMYAIPLYVITICTTCIINKICNAKLPAKLQKSRNVRQRVESDASGEYSTRRVVTVKTEDSIEQKWRITLMVLIVVIFFVVCWGPVHAVTLYYTFVSPELYDMQTMMPLSAVALCLSYLNSCVNPFVYAFVGNNYRRHLAEIVRCAACKKRHARKNQRSAFVLTSRSLTKTILI</sequence>
<protein>
    <submittedName>
        <fullName evidence="16">G-protein coupled receptor 54-like</fullName>
    </submittedName>
</protein>
<keyword evidence="15" id="KW-1185">Reference proteome</keyword>
<dbReference type="InterPro" id="IPR000611">
    <property type="entry name" value="NPY_rcpt"/>
</dbReference>
<feature type="transmembrane region" description="Helical" evidence="13">
    <location>
        <begin position="67"/>
        <end position="87"/>
    </location>
</feature>
<feature type="transmembrane region" description="Helical" evidence="13">
    <location>
        <begin position="273"/>
        <end position="298"/>
    </location>
</feature>
<dbReference type="PANTHER" id="PTHR45695:SF23">
    <property type="entry name" value="GALANIN-LIKE G-PROTEIN COUPLED RECEPTOR NPR-9"/>
    <property type="match status" value="1"/>
</dbReference>
<dbReference type="Pfam" id="PF00001">
    <property type="entry name" value="7tm_1"/>
    <property type="match status" value="1"/>
</dbReference>
<comment type="subcellular location">
    <subcellularLocation>
        <location evidence="1">Cell membrane</location>
        <topology evidence="1">Multi-pass membrane protein</topology>
    </subcellularLocation>
</comment>
<keyword evidence="4 12" id="KW-0812">Transmembrane</keyword>
<keyword evidence="11 12" id="KW-0807">Transducer</keyword>
<evidence type="ECO:0000256" key="9">
    <source>
        <dbReference type="ARBA" id="ARBA00023170"/>
    </source>
</evidence>
<dbReference type="InterPro" id="IPR017452">
    <property type="entry name" value="GPCR_Rhodpsn_7TM"/>
</dbReference>
<evidence type="ECO:0000256" key="10">
    <source>
        <dbReference type="ARBA" id="ARBA00023180"/>
    </source>
</evidence>
<reference evidence="16" key="1">
    <citation type="submission" date="2025-08" db="UniProtKB">
        <authorList>
            <consortium name="RefSeq"/>
        </authorList>
    </citation>
    <scope>IDENTIFICATION</scope>
    <source>
        <tissue evidence="16">Testes</tissue>
    </source>
</reference>
<feature type="transmembrane region" description="Helical" evidence="13">
    <location>
        <begin position="146"/>
        <end position="168"/>
    </location>
</feature>
<keyword evidence="10" id="KW-0325">Glycoprotein</keyword>
<evidence type="ECO:0000256" key="1">
    <source>
        <dbReference type="ARBA" id="ARBA00004651"/>
    </source>
</evidence>
<evidence type="ECO:0000256" key="13">
    <source>
        <dbReference type="SAM" id="Phobius"/>
    </source>
</evidence>
<evidence type="ECO:0000256" key="3">
    <source>
        <dbReference type="ARBA" id="ARBA00022475"/>
    </source>
</evidence>
<evidence type="ECO:0000256" key="12">
    <source>
        <dbReference type="RuleBase" id="RU000688"/>
    </source>
</evidence>
<dbReference type="PROSITE" id="PS50262">
    <property type="entry name" value="G_PROTEIN_RECEP_F1_2"/>
    <property type="match status" value="1"/>
</dbReference>
<dbReference type="Proteomes" id="UP000694865">
    <property type="component" value="Unplaced"/>
</dbReference>
<evidence type="ECO:0000259" key="14">
    <source>
        <dbReference type="PROSITE" id="PS50262"/>
    </source>
</evidence>
<proteinExistence type="inferred from homology"/>
<keyword evidence="3" id="KW-1003">Cell membrane</keyword>
<dbReference type="SMART" id="SM01381">
    <property type="entry name" value="7TM_GPCR_Srsx"/>
    <property type="match status" value="1"/>
</dbReference>
<dbReference type="PRINTS" id="PR00237">
    <property type="entry name" value="GPCRRHODOPSN"/>
</dbReference>
<feature type="transmembrane region" description="Helical" evidence="13">
    <location>
        <begin position="107"/>
        <end position="126"/>
    </location>
</feature>
<evidence type="ECO:0000256" key="5">
    <source>
        <dbReference type="ARBA" id="ARBA00022989"/>
    </source>
</evidence>
<evidence type="ECO:0000256" key="11">
    <source>
        <dbReference type="ARBA" id="ARBA00023224"/>
    </source>
</evidence>
<dbReference type="PROSITE" id="PS00237">
    <property type="entry name" value="G_PROTEIN_RECEP_F1_1"/>
    <property type="match status" value="1"/>
</dbReference>
<dbReference type="RefSeq" id="XP_006824006.1">
    <property type="nucleotide sequence ID" value="XM_006823943.1"/>
</dbReference>
<evidence type="ECO:0000256" key="4">
    <source>
        <dbReference type="ARBA" id="ARBA00022692"/>
    </source>
</evidence>
<feature type="transmembrane region" description="Helical" evidence="13">
    <location>
        <begin position="30"/>
        <end position="55"/>
    </location>
</feature>
<comment type="similarity">
    <text evidence="2 12">Belongs to the G-protein coupled receptor 1 family.</text>
</comment>